<comment type="catalytic activity">
    <reaction evidence="1">
        <text>Hydrolysis of alkylated DNA, releasing 3-methyladenine, 3-methylguanine, 7-methylguanine and 7-methyladenine.</text>
        <dbReference type="EC" id="3.2.2.21"/>
    </reaction>
</comment>
<evidence type="ECO:0000256" key="8">
    <source>
        <dbReference type="ARBA" id="ARBA00033426"/>
    </source>
</evidence>
<dbReference type="SUPFAM" id="SSF50486">
    <property type="entry name" value="FMT C-terminal domain-like"/>
    <property type="match status" value="1"/>
</dbReference>
<dbReference type="Gene3D" id="3.10.300.10">
    <property type="entry name" value="Methylpurine-DNA glycosylase (MPG)"/>
    <property type="match status" value="1"/>
</dbReference>
<dbReference type="CDD" id="cd00540">
    <property type="entry name" value="AAG"/>
    <property type="match status" value="1"/>
</dbReference>
<evidence type="ECO:0000256" key="4">
    <source>
        <dbReference type="ARBA" id="ARBA00012000"/>
    </source>
</evidence>
<dbReference type="EC" id="3.2.2.21" evidence="4"/>
<dbReference type="InterPro" id="IPR011034">
    <property type="entry name" value="Formyl_transferase-like_C_sf"/>
</dbReference>
<comment type="caution">
    <text evidence="10">The sequence shown here is derived from an EMBL/GenBank/DDBJ whole genome shotgun (WGS) entry which is preliminary data.</text>
</comment>
<feature type="compositionally biased region" description="Low complexity" evidence="9">
    <location>
        <begin position="1"/>
        <end position="20"/>
    </location>
</feature>
<evidence type="ECO:0000256" key="1">
    <source>
        <dbReference type="ARBA" id="ARBA00000086"/>
    </source>
</evidence>
<comment type="similarity">
    <text evidence="3">Belongs to the DNA glycosylase MPG family.</text>
</comment>
<dbReference type="NCBIfam" id="TIGR00567">
    <property type="entry name" value="3mg"/>
    <property type="match status" value="1"/>
</dbReference>
<name>A0ABP1QF41_9HEXA</name>
<reference evidence="10 11" key="1">
    <citation type="submission" date="2024-08" db="EMBL/GenBank/DDBJ databases">
        <authorList>
            <person name="Cucini C."/>
            <person name="Frati F."/>
        </authorList>
    </citation>
    <scope>NUCLEOTIDE SEQUENCE [LARGE SCALE GENOMIC DNA]</scope>
</reference>
<dbReference type="PANTHER" id="PTHR10429">
    <property type="entry name" value="DNA-3-METHYLADENINE GLYCOSYLASE"/>
    <property type="match status" value="1"/>
</dbReference>
<keyword evidence="6" id="KW-0378">Hydrolase</keyword>
<evidence type="ECO:0000256" key="7">
    <source>
        <dbReference type="ARBA" id="ARBA00023204"/>
    </source>
</evidence>
<evidence type="ECO:0000256" key="6">
    <source>
        <dbReference type="ARBA" id="ARBA00022801"/>
    </source>
</evidence>
<protein>
    <recommendedName>
        <fullName evidence="4">DNA-3-methyladenine glycosylase II</fullName>
        <ecNumber evidence="4">3.2.2.21</ecNumber>
    </recommendedName>
    <alternativeName>
        <fullName evidence="8">3-methyladenine DNA glycosidase</fullName>
    </alternativeName>
</protein>
<gene>
    <name evidence="10" type="ORF">ODALV1_LOCUS10637</name>
</gene>
<proteinExistence type="inferred from homology"/>
<sequence length="317" mass="35397">MSTRRSSSRRAAAAAVSAIKKASESDDISSNAKPTSSRKRGLRIPKTASSAKNAKLNEEKEASQSEYFQTEVESVGIGTKLPRSFYDQDSVSLAKALLGKVLCRKLPETGEIVKGTIVETEAYPGCGDAASHSFKGVPTKSSMAMFMEPGTAYVYFTYGMYHCFNISSKDNGGACLLRAVELLEDYEIMQMLRRPQKKKAETPTPEAKKKDVKRLKPHELTNGPAKLCLAFNIDRFICDKIDMTSSNELWLENSFNEFYNLRQFEINESRRVGIDSTPPEARNKLYRFFVKDNASVSKAKFSDDKVSRSTPTKKSKR</sequence>
<dbReference type="HAMAP" id="MF_00527">
    <property type="entry name" value="3MGH"/>
    <property type="match status" value="1"/>
</dbReference>
<evidence type="ECO:0000256" key="3">
    <source>
        <dbReference type="ARBA" id="ARBA00009232"/>
    </source>
</evidence>
<dbReference type="Proteomes" id="UP001642540">
    <property type="component" value="Unassembled WGS sequence"/>
</dbReference>
<feature type="region of interest" description="Disordered" evidence="9">
    <location>
        <begin position="1"/>
        <end position="65"/>
    </location>
</feature>
<evidence type="ECO:0000256" key="9">
    <source>
        <dbReference type="SAM" id="MobiDB-lite"/>
    </source>
</evidence>
<feature type="compositionally biased region" description="Basic and acidic residues" evidence="9">
    <location>
        <begin position="198"/>
        <end position="209"/>
    </location>
</feature>
<keyword evidence="7" id="KW-0234">DNA repair</keyword>
<evidence type="ECO:0000256" key="2">
    <source>
        <dbReference type="ARBA" id="ARBA00002421"/>
    </source>
</evidence>
<keyword evidence="5" id="KW-0227">DNA damage</keyword>
<evidence type="ECO:0000313" key="11">
    <source>
        <dbReference type="Proteomes" id="UP001642540"/>
    </source>
</evidence>
<evidence type="ECO:0000313" key="10">
    <source>
        <dbReference type="EMBL" id="CAL8100791.1"/>
    </source>
</evidence>
<feature type="region of interest" description="Disordered" evidence="9">
    <location>
        <begin position="195"/>
        <end position="214"/>
    </location>
</feature>
<accession>A0ABP1QF41</accession>
<dbReference type="InterPro" id="IPR036995">
    <property type="entry name" value="MPG_sf"/>
</dbReference>
<keyword evidence="11" id="KW-1185">Reference proteome</keyword>
<comment type="function">
    <text evidence="2">Hydrolysis of the deoxyribose N-glycosidic bond to excise 3-methyladenine, and 7-methylguanine from the damaged DNA polymer formed by alkylation lesions.</text>
</comment>
<dbReference type="EMBL" id="CAXLJM020000033">
    <property type="protein sequence ID" value="CAL8100791.1"/>
    <property type="molecule type" value="Genomic_DNA"/>
</dbReference>
<evidence type="ECO:0000256" key="5">
    <source>
        <dbReference type="ARBA" id="ARBA00022763"/>
    </source>
</evidence>
<dbReference type="PANTHER" id="PTHR10429:SF0">
    <property type="entry name" value="DNA-3-METHYLADENINE GLYCOSYLASE"/>
    <property type="match status" value="1"/>
</dbReference>
<dbReference type="Pfam" id="PF02245">
    <property type="entry name" value="Pur_DNA_glyco"/>
    <property type="match status" value="1"/>
</dbReference>
<dbReference type="InterPro" id="IPR003180">
    <property type="entry name" value="MPG"/>
</dbReference>
<organism evidence="10 11">
    <name type="scientific">Orchesella dallaii</name>
    <dbReference type="NCBI Taxonomy" id="48710"/>
    <lineage>
        <taxon>Eukaryota</taxon>
        <taxon>Metazoa</taxon>
        <taxon>Ecdysozoa</taxon>
        <taxon>Arthropoda</taxon>
        <taxon>Hexapoda</taxon>
        <taxon>Collembola</taxon>
        <taxon>Entomobryomorpha</taxon>
        <taxon>Entomobryoidea</taxon>
        <taxon>Orchesellidae</taxon>
        <taxon>Orchesellinae</taxon>
        <taxon>Orchesella</taxon>
    </lineage>
</organism>